<feature type="region of interest" description="N-terminal alpha-helix" evidence="6">
    <location>
        <begin position="15"/>
        <end position="196"/>
    </location>
</feature>
<evidence type="ECO:0000256" key="1">
    <source>
        <dbReference type="ARBA" id="ARBA00022490"/>
    </source>
</evidence>
<feature type="domain" description="Rubisco accumulation factor 1 C-terminal" evidence="7">
    <location>
        <begin position="208"/>
        <end position="345"/>
    </location>
</feature>
<keyword evidence="2 6" id="KW-0602">Photosynthesis</keyword>
<dbReference type="Pfam" id="PF18579">
    <property type="entry name" value="Raf1_HTH"/>
    <property type="match status" value="1"/>
</dbReference>
<sequence length="360" mass="40092">MSDEATNTEPGSEPNAQFAELLQSLRRKQGNWVEWGQACQTLQKAGYNPQAIFEETGFEPIHQNQVIVGSQVFLSISSAGLSEAAKTHFTQRGSDVLYELRVLNQAERVALAEMAAAKQLNLEEARDIAKAMKELSLLRQVPEGFSTHPGDAIAYQSWKLARQQADLQERSRLIAKGLRYAETASARKQIELLLTDFTVATAAIAPRLPLYRLDEAEQMPRVLPVVGKLPFTKADLQAVPIVEEVAPFNLVTFSGTGAWVAIPGWQVILSAEDPVVALVQSDQLPTPLPGTPQEVLLVIDRAQREWAGDRYFLVEQGEQLTVQWFEQSPNVPLLGQVVLVLRPKKVLDEEYTKELWQIDE</sequence>
<dbReference type="GO" id="GO:0005737">
    <property type="term" value="C:cytoplasm"/>
    <property type="evidence" value="ECO:0007669"/>
    <property type="project" value="UniProtKB-SubCell"/>
</dbReference>
<accession>A0A7C3KFJ3</accession>
<evidence type="ECO:0000259" key="8">
    <source>
        <dbReference type="Pfam" id="PF18578"/>
    </source>
</evidence>
<reference evidence="10" key="1">
    <citation type="journal article" date="2020" name="mSystems">
        <title>Genome- and Community-Level Interaction Insights into Carbon Utilization and Element Cycling Functions of Hydrothermarchaeota in Hydrothermal Sediment.</title>
        <authorList>
            <person name="Zhou Z."/>
            <person name="Liu Y."/>
            <person name="Xu W."/>
            <person name="Pan J."/>
            <person name="Luo Z.H."/>
            <person name="Li M."/>
        </authorList>
    </citation>
    <scope>NUCLEOTIDE SEQUENCE [LARGE SCALE GENOMIC DNA]</scope>
    <source>
        <strain evidence="10">SpSt-418</strain>
    </source>
</reference>
<evidence type="ECO:0000259" key="9">
    <source>
        <dbReference type="Pfam" id="PF18579"/>
    </source>
</evidence>
<dbReference type="InterPro" id="IPR037494">
    <property type="entry name" value="RAF1"/>
</dbReference>
<dbReference type="Pfam" id="PF18578">
    <property type="entry name" value="Raf1_N"/>
    <property type="match status" value="1"/>
</dbReference>
<name>A0A7C3KFJ3_9CYAN</name>
<dbReference type="InterPro" id="IPR040781">
    <property type="entry name" value="Raf1_HTH"/>
</dbReference>
<keyword evidence="3 6" id="KW-0143">Chaperone</keyword>
<dbReference type="PANTHER" id="PTHR35299">
    <property type="entry name" value="RUBISCO ACCUMULATION FACTOR 1"/>
    <property type="match status" value="1"/>
</dbReference>
<feature type="domain" description="Rubisco accumulation factor 1 alpha-helical" evidence="8">
    <location>
        <begin position="89"/>
        <end position="194"/>
    </location>
</feature>
<organism evidence="10">
    <name type="scientific">Oscillatoriales cyanobacterium SpSt-418</name>
    <dbReference type="NCBI Taxonomy" id="2282169"/>
    <lineage>
        <taxon>Bacteria</taxon>
        <taxon>Bacillati</taxon>
        <taxon>Cyanobacteriota</taxon>
        <taxon>Cyanophyceae</taxon>
        <taxon>Oscillatoriophycideae</taxon>
        <taxon>Oscillatoriales</taxon>
    </lineage>
</organism>
<dbReference type="InterPro" id="IPR041358">
    <property type="entry name" value="Raf1_N"/>
</dbReference>
<comment type="subunit">
    <text evidence="6">Homodimer. Forms an RbcL(8)-Raf1(8) complex. Forms complexes of many stoichiometries with RbcL with and without RbcS. RbcX and Raf1 can bind simultaneously to RbcL.</text>
</comment>
<keyword evidence="4 6" id="KW-0120">Carbon dioxide fixation</keyword>
<comment type="caution">
    <text evidence="10">The sequence shown here is derived from an EMBL/GenBank/DDBJ whole genome shotgun (WGS) entry which is preliminary data.</text>
</comment>
<comment type="function">
    <text evidence="6">A major RuBisCO chaperone. Acts after GroEL-GroES chaperonin to fold and/or assemble the large subunit of RuBisCO (ccbL, rbcL). Cooperates with RbcX in RbcL folding, plays the major role in assembly of dimers into RbcL(8)-Raf1(8) intermediate complexes. RbcS replaces Raf1, leading to holoenzyme formation.</text>
</comment>
<comment type="domain">
    <text evidence="6">Has 3 domains, the N-terminal alpha-helical domain, an extended flexible linker and the C-terminal beta-sheet domain. The 2 C-terminal beta-sheet domains are swapped and pack against each other to form the dimer interface.</text>
</comment>
<dbReference type="AlphaFoldDB" id="A0A7C3KFJ3"/>
<evidence type="ECO:0000256" key="6">
    <source>
        <dbReference type="HAMAP-Rule" id="MF_00856"/>
    </source>
</evidence>
<dbReference type="InterPro" id="IPR040858">
    <property type="entry name" value="Raf1_C"/>
</dbReference>
<protein>
    <recommendedName>
        <fullName evidence="5 6">RuBisCO accumulation factor 1</fullName>
    </recommendedName>
</protein>
<dbReference type="GO" id="GO:0110102">
    <property type="term" value="P:ribulose bisphosphate carboxylase complex assembly"/>
    <property type="evidence" value="ECO:0007669"/>
    <property type="project" value="UniProtKB-UniRule"/>
</dbReference>
<proteinExistence type="inferred from homology"/>
<feature type="domain" description="Rubisco accumulation factor 1 helix turn helix" evidence="9">
    <location>
        <begin position="19"/>
        <end position="76"/>
    </location>
</feature>
<gene>
    <name evidence="6" type="primary">raf1</name>
    <name evidence="10" type="ORF">ENR64_15875</name>
</gene>
<evidence type="ECO:0000256" key="2">
    <source>
        <dbReference type="ARBA" id="ARBA00022531"/>
    </source>
</evidence>
<dbReference type="GO" id="GO:0015977">
    <property type="term" value="P:carbon fixation"/>
    <property type="evidence" value="ECO:0007669"/>
    <property type="project" value="UniProtKB-UniRule"/>
</dbReference>
<comment type="similarity">
    <text evidence="6">Belongs to the RAF family.</text>
</comment>
<evidence type="ECO:0000256" key="4">
    <source>
        <dbReference type="ARBA" id="ARBA00023300"/>
    </source>
</evidence>
<evidence type="ECO:0000256" key="5">
    <source>
        <dbReference type="ARBA" id="ARBA00023859"/>
    </source>
</evidence>
<comment type="subcellular location">
    <subcellularLocation>
        <location evidence="6">Cytoplasm</location>
    </subcellularLocation>
</comment>
<dbReference type="InterPro" id="IPR046382">
    <property type="entry name" value="Raf1_cyn"/>
</dbReference>
<dbReference type="Pfam" id="PF18087">
    <property type="entry name" value="RuBisCo_chap_C"/>
    <property type="match status" value="1"/>
</dbReference>
<feature type="region of interest" description="C-terminal beta-sheet" evidence="6">
    <location>
        <begin position="220"/>
        <end position="346"/>
    </location>
</feature>
<dbReference type="EMBL" id="DSRU01000230">
    <property type="protein sequence ID" value="HFM99203.1"/>
    <property type="molecule type" value="Genomic_DNA"/>
</dbReference>
<evidence type="ECO:0000256" key="3">
    <source>
        <dbReference type="ARBA" id="ARBA00023186"/>
    </source>
</evidence>
<dbReference type="GO" id="GO:0015979">
    <property type="term" value="P:photosynthesis"/>
    <property type="evidence" value="ECO:0007669"/>
    <property type="project" value="UniProtKB-KW"/>
</dbReference>
<dbReference type="HAMAP" id="MF_00856">
    <property type="entry name" value="Raf1"/>
    <property type="match status" value="1"/>
</dbReference>
<dbReference type="PANTHER" id="PTHR35299:SF6">
    <property type="entry name" value="RUBISCO ACCUMULATION FACTOR 1"/>
    <property type="match status" value="1"/>
</dbReference>
<evidence type="ECO:0000313" key="10">
    <source>
        <dbReference type="EMBL" id="HFM99203.1"/>
    </source>
</evidence>
<keyword evidence="1 6" id="KW-0963">Cytoplasm</keyword>
<evidence type="ECO:0000259" key="7">
    <source>
        <dbReference type="Pfam" id="PF18087"/>
    </source>
</evidence>